<dbReference type="PANTHER" id="PTHR32552">
    <property type="entry name" value="FERRICHROME IRON RECEPTOR-RELATED"/>
    <property type="match status" value="1"/>
</dbReference>
<keyword evidence="4 13" id="KW-1134">Transmembrane beta strand</keyword>
<evidence type="ECO:0000256" key="6">
    <source>
        <dbReference type="ARBA" id="ARBA00022692"/>
    </source>
</evidence>
<evidence type="ECO:0000256" key="14">
    <source>
        <dbReference type="RuleBase" id="RU003357"/>
    </source>
</evidence>
<dbReference type="AlphaFoldDB" id="A0A1E7WHG2"/>
<evidence type="ECO:0000256" key="15">
    <source>
        <dbReference type="SAM" id="SignalP"/>
    </source>
</evidence>
<name>A0A1E7WHG2_9BURK</name>
<dbReference type="Gene3D" id="2.40.170.20">
    <property type="entry name" value="TonB-dependent receptor, beta-barrel domain"/>
    <property type="match status" value="1"/>
</dbReference>
<keyword evidence="8" id="KW-0406">Ion transport</keyword>
<evidence type="ECO:0000313" key="19">
    <source>
        <dbReference type="Proteomes" id="UP000175989"/>
    </source>
</evidence>
<evidence type="ECO:0000256" key="10">
    <source>
        <dbReference type="ARBA" id="ARBA00023136"/>
    </source>
</evidence>
<dbReference type="EMBL" id="LROM01000093">
    <property type="protein sequence ID" value="OEZ98037.1"/>
    <property type="molecule type" value="Genomic_DNA"/>
</dbReference>
<dbReference type="Pfam" id="PF00593">
    <property type="entry name" value="TonB_dep_Rec_b-barrel"/>
    <property type="match status" value="1"/>
</dbReference>
<proteinExistence type="inferred from homology"/>
<evidence type="ECO:0000256" key="1">
    <source>
        <dbReference type="ARBA" id="ARBA00004571"/>
    </source>
</evidence>
<keyword evidence="5" id="KW-0410">Iron transport</keyword>
<evidence type="ECO:0000256" key="7">
    <source>
        <dbReference type="ARBA" id="ARBA00023004"/>
    </source>
</evidence>
<evidence type="ECO:0000256" key="5">
    <source>
        <dbReference type="ARBA" id="ARBA00022496"/>
    </source>
</evidence>
<feature type="chain" id="PRO_5009207058" evidence="15">
    <location>
        <begin position="25"/>
        <end position="886"/>
    </location>
</feature>
<reference evidence="19" key="1">
    <citation type="journal article" date="2016" name="Front. Microbiol.">
        <title>Molecular Keys to the Janthinobacterium and Duganella spp. Interaction with the Plant Pathogen Fusarium graminearum.</title>
        <authorList>
            <person name="Haack F.S."/>
            <person name="Poehlein A."/>
            <person name="Kroger C."/>
            <person name="Voigt C.A."/>
            <person name="Piepenbring M."/>
            <person name="Bode H.B."/>
            <person name="Daniel R."/>
            <person name="Schafer W."/>
            <person name="Streit W.R."/>
        </authorList>
    </citation>
    <scope>NUCLEOTIDE SEQUENCE [LARGE SCALE GENOMIC DNA]</scope>
    <source>
        <strain evidence="19">T54</strain>
    </source>
</reference>
<gene>
    <name evidence="18" type="primary">fyuA_3</name>
    <name evidence="18" type="ORF">DUPY_33100</name>
</gene>
<keyword evidence="15" id="KW-0732">Signal</keyword>
<accession>A0A1E7WHG2</accession>
<dbReference type="GO" id="GO:0009279">
    <property type="term" value="C:cell outer membrane"/>
    <property type="evidence" value="ECO:0007669"/>
    <property type="project" value="UniProtKB-SubCell"/>
</dbReference>
<evidence type="ECO:0000259" key="17">
    <source>
        <dbReference type="Pfam" id="PF07715"/>
    </source>
</evidence>
<dbReference type="PATRIC" id="fig|762836.4.peg.3405"/>
<organism evidence="18 19">
    <name type="scientific">Duganella phyllosphaerae</name>
    <dbReference type="NCBI Taxonomy" id="762836"/>
    <lineage>
        <taxon>Bacteria</taxon>
        <taxon>Pseudomonadati</taxon>
        <taxon>Pseudomonadota</taxon>
        <taxon>Betaproteobacteria</taxon>
        <taxon>Burkholderiales</taxon>
        <taxon>Oxalobacteraceae</taxon>
        <taxon>Telluria group</taxon>
        <taxon>Duganella</taxon>
    </lineage>
</organism>
<dbReference type="InterPro" id="IPR000531">
    <property type="entry name" value="Beta-barrel_TonB"/>
</dbReference>
<sequence length="886" mass="97948">MTFATRKTLVCLAVAGAWTATALAQEAPKDSGKVEEVVVSATRYSTSLLKTPVAVSAFNQDYLDKQGVTSISDLSGDIPNVVMNPNLNGAVQITIRGVTSNDTSEISSPSVGYHVDGMYSPRPQGAQALMFDLEQVEVLRGPQGTLFGRNSTAGSINIITAKPDFSGNYGKAQIDLGNYKKRQLNVIQNIAVNDSLALRATFMKVLRDGYANQTSDTTEANFPAQGWVPNGIPDVDQRNNRKVDKSDYYTNQKEWAARLGARLKVNEDVTLHAAYEQYQDSGAGGSSFRDCDASAGTKYDCNTIQVGTGGGKWDLNVNVPGSVDMTMKTMRSGINWKLNDNTEFDYNFAGSLMTTDRLEDGDRGMSYSQPWQTQGLNTLPLPAGGSWGTNPLNDWHSRTQDAHYWSTVHEAQLKQRIGNVQYVGGLFSMNEHNRLKFENFFNFQNPYGDPVSVFYNQKNQQIKARAAFLQADWRAMPSLTLTAGARYSKDTQSTNGDVYGSWDSATSGFYYNGLFNRGTPGTPGYLPHIESTNLTDAMGSTGGTAAYARYGAPSTNENEQSWRKITWRLGATWDISPSQMTYASVSTGYKAGGFGDKNDTCGYKRCADGTRGQVTYLPYGPESLINFELGYKGRFLDNRATLAVTAFYMRYKDMQQTGNYAVGTMMTDDGLPCPINNPTCNIYSAWHTVNLGKVDIPGLEVEWTYKPTSTIKIGGNMALINTSIHDMQLNEDSYNCFARSEIGVQPCPEPSTSTDPRYAGKRLYNINGNHLPNTPPVTLSLNYSQYFNLDSGYTISPYVKANWRAKSYFTINNLDMDHVGLYQKPYTTVDAQVRIDTPERKWHFEAYVRNLTDRHAKVAGDSANGGYMTAWFIEPRMFGVRAGLSY</sequence>
<feature type="domain" description="TonB-dependent receptor-like beta-barrel" evidence="16">
    <location>
        <begin position="329"/>
        <end position="851"/>
    </location>
</feature>
<dbReference type="Gene3D" id="2.170.130.10">
    <property type="entry name" value="TonB-dependent receptor, plug domain"/>
    <property type="match status" value="1"/>
</dbReference>
<dbReference type="Proteomes" id="UP000175989">
    <property type="component" value="Unassembled WGS sequence"/>
</dbReference>
<dbReference type="InterPro" id="IPR012910">
    <property type="entry name" value="Plug_dom"/>
</dbReference>
<evidence type="ECO:0000256" key="8">
    <source>
        <dbReference type="ARBA" id="ARBA00023065"/>
    </source>
</evidence>
<keyword evidence="6 13" id="KW-0812">Transmembrane</keyword>
<comment type="similarity">
    <text evidence="2 13 14">Belongs to the TonB-dependent receptor family.</text>
</comment>
<evidence type="ECO:0000256" key="9">
    <source>
        <dbReference type="ARBA" id="ARBA00023077"/>
    </source>
</evidence>
<dbReference type="OrthoDB" id="8538693at2"/>
<keyword evidence="19" id="KW-1185">Reference proteome</keyword>
<keyword evidence="10 13" id="KW-0472">Membrane</keyword>
<evidence type="ECO:0000256" key="2">
    <source>
        <dbReference type="ARBA" id="ARBA00009810"/>
    </source>
</evidence>
<keyword evidence="9 14" id="KW-0798">TonB box</keyword>
<keyword evidence="3 13" id="KW-0813">Transport</keyword>
<dbReference type="PANTHER" id="PTHR32552:SF81">
    <property type="entry name" value="TONB-DEPENDENT OUTER MEMBRANE RECEPTOR"/>
    <property type="match status" value="1"/>
</dbReference>
<dbReference type="GO" id="GO:0006826">
    <property type="term" value="P:iron ion transport"/>
    <property type="evidence" value="ECO:0007669"/>
    <property type="project" value="UniProtKB-KW"/>
</dbReference>
<protein>
    <submittedName>
        <fullName evidence="18">Pesticin receptor</fullName>
    </submittedName>
</protein>
<keyword evidence="7" id="KW-0408">Iron</keyword>
<dbReference type="RefSeq" id="WP_070249588.1">
    <property type="nucleotide sequence ID" value="NZ_LROM01000093.1"/>
</dbReference>
<dbReference type="SUPFAM" id="SSF56935">
    <property type="entry name" value="Porins"/>
    <property type="match status" value="1"/>
</dbReference>
<dbReference type="InterPro" id="IPR036942">
    <property type="entry name" value="Beta-barrel_TonB_sf"/>
</dbReference>
<evidence type="ECO:0000313" key="18">
    <source>
        <dbReference type="EMBL" id="OEZ98037.1"/>
    </source>
</evidence>
<evidence type="ECO:0000256" key="12">
    <source>
        <dbReference type="ARBA" id="ARBA00023237"/>
    </source>
</evidence>
<evidence type="ECO:0000256" key="4">
    <source>
        <dbReference type="ARBA" id="ARBA00022452"/>
    </source>
</evidence>
<dbReference type="PROSITE" id="PS52016">
    <property type="entry name" value="TONB_DEPENDENT_REC_3"/>
    <property type="match status" value="1"/>
</dbReference>
<keyword evidence="12 13" id="KW-0998">Cell outer membrane</keyword>
<evidence type="ECO:0000256" key="13">
    <source>
        <dbReference type="PROSITE-ProRule" id="PRU01360"/>
    </source>
</evidence>
<evidence type="ECO:0000256" key="3">
    <source>
        <dbReference type="ARBA" id="ARBA00022448"/>
    </source>
</evidence>
<evidence type="ECO:0000259" key="16">
    <source>
        <dbReference type="Pfam" id="PF00593"/>
    </source>
</evidence>
<evidence type="ECO:0000256" key="11">
    <source>
        <dbReference type="ARBA" id="ARBA00023170"/>
    </source>
</evidence>
<dbReference type="Pfam" id="PF07715">
    <property type="entry name" value="Plug"/>
    <property type="match status" value="1"/>
</dbReference>
<dbReference type="InterPro" id="IPR039426">
    <property type="entry name" value="TonB-dep_rcpt-like"/>
</dbReference>
<comment type="caution">
    <text evidence="18">The sequence shown here is derived from an EMBL/GenBank/DDBJ whole genome shotgun (WGS) entry which is preliminary data.</text>
</comment>
<dbReference type="InterPro" id="IPR037066">
    <property type="entry name" value="Plug_dom_sf"/>
</dbReference>
<feature type="signal peptide" evidence="15">
    <location>
        <begin position="1"/>
        <end position="24"/>
    </location>
</feature>
<keyword evidence="11 18" id="KW-0675">Receptor</keyword>
<feature type="domain" description="TonB-dependent receptor plug" evidence="17">
    <location>
        <begin position="49"/>
        <end position="154"/>
    </location>
</feature>
<comment type="subcellular location">
    <subcellularLocation>
        <location evidence="1 13">Cell outer membrane</location>
        <topology evidence="1 13">Multi-pass membrane protein</topology>
    </subcellularLocation>
</comment>